<reference evidence="2 3" key="1">
    <citation type="submission" date="2017-01" db="EMBL/GenBank/DDBJ databases">
        <title>Trade-off between light-utilization and light-protection in marine flavobacteria.</title>
        <authorList>
            <person name="Kumagai Y."/>
            <person name="Yoshizawa S."/>
            <person name="Kogure K."/>
            <person name="Iwasaki W."/>
        </authorList>
    </citation>
    <scope>NUCLEOTIDE SEQUENCE [LARGE SCALE GENOMIC DNA]</scope>
    <source>
        <strain evidence="2 3">KCTC 32109</strain>
    </source>
</reference>
<name>A0A2S7UDK0_9FLAO</name>
<evidence type="ECO:0000313" key="2">
    <source>
        <dbReference type="EMBL" id="PQJ33015.1"/>
    </source>
</evidence>
<feature type="chain" id="PRO_5015647904" description="Lipoprotein" evidence="1">
    <location>
        <begin position="21"/>
        <end position="115"/>
    </location>
</feature>
<proteinExistence type="predicted"/>
<protein>
    <recommendedName>
        <fullName evidence="4">Lipoprotein</fullName>
    </recommendedName>
</protein>
<feature type="signal peptide" evidence="1">
    <location>
        <begin position="1"/>
        <end position="20"/>
    </location>
</feature>
<keyword evidence="3" id="KW-1185">Reference proteome</keyword>
<keyword evidence="1" id="KW-0732">Signal</keyword>
<organism evidence="2 3">
    <name type="scientific">Nonlabens arenilitoris</name>
    <dbReference type="NCBI Taxonomy" id="1217969"/>
    <lineage>
        <taxon>Bacteria</taxon>
        <taxon>Pseudomonadati</taxon>
        <taxon>Bacteroidota</taxon>
        <taxon>Flavobacteriia</taxon>
        <taxon>Flavobacteriales</taxon>
        <taxon>Flavobacteriaceae</taxon>
        <taxon>Nonlabens</taxon>
    </lineage>
</organism>
<evidence type="ECO:0008006" key="4">
    <source>
        <dbReference type="Google" id="ProtNLM"/>
    </source>
</evidence>
<sequence length="115" mass="13359">MKKTLMIICSLIIAFLTSCAENTSENKSKKKTVNELVKYSYSFDELKDSPINDYTNKISKELRVFARTKIDGEFGARGRFEDDEKVVIFIAQTINSNRDKKFYALIYNKKIKIKI</sequence>
<dbReference type="AlphaFoldDB" id="A0A2S7UDK0"/>
<accession>A0A2S7UDK0</accession>
<gene>
    <name evidence="2" type="ORF">BST92_14260</name>
</gene>
<dbReference type="PROSITE" id="PS51257">
    <property type="entry name" value="PROKAR_LIPOPROTEIN"/>
    <property type="match status" value="1"/>
</dbReference>
<evidence type="ECO:0000256" key="1">
    <source>
        <dbReference type="SAM" id="SignalP"/>
    </source>
</evidence>
<dbReference type="EMBL" id="MTPW01000001">
    <property type="protein sequence ID" value="PQJ33015.1"/>
    <property type="molecule type" value="Genomic_DNA"/>
</dbReference>
<comment type="caution">
    <text evidence="2">The sequence shown here is derived from an EMBL/GenBank/DDBJ whole genome shotgun (WGS) entry which is preliminary data.</text>
</comment>
<evidence type="ECO:0000313" key="3">
    <source>
        <dbReference type="Proteomes" id="UP000239747"/>
    </source>
</evidence>
<dbReference type="RefSeq" id="WP_105072069.1">
    <property type="nucleotide sequence ID" value="NZ_MTPW01000001.1"/>
</dbReference>
<dbReference type="Proteomes" id="UP000239747">
    <property type="component" value="Unassembled WGS sequence"/>
</dbReference>